<keyword evidence="1" id="KW-1133">Transmembrane helix</keyword>
<reference evidence="2 3" key="1">
    <citation type="submission" date="2023-03" db="EMBL/GenBank/DDBJ databases">
        <title>High-quality genome of Scylla paramamosain provides insights in environmental adaptation.</title>
        <authorList>
            <person name="Zhang L."/>
        </authorList>
    </citation>
    <scope>NUCLEOTIDE SEQUENCE [LARGE SCALE GENOMIC DNA]</scope>
    <source>
        <strain evidence="2">LZ_2023a</strain>
        <tissue evidence="2">Muscle</tissue>
    </source>
</reference>
<name>A0AAW0UAG3_SCYPA</name>
<gene>
    <name evidence="2" type="ORF">O3P69_004983</name>
</gene>
<sequence>MHTAVSGRRSILTGAGSVSVVSDSHLGWESSPQQSTQTMKMSQLMSPPLLPLLLLLSLGLGAAAPVARSNLDLGISTVAIAGGRPAFFPSVGTLFGSPSDDPAPPIRFGVPTWRPRG</sequence>
<dbReference type="AlphaFoldDB" id="A0AAW0UAG3"/>
<comment type="caution">
    <text evidence="2">The sequence shown here is derived from an EMBL/GenBank/DDBJ whole genome shotgun (WGS) entry which is preliminary data.</text>
</comment>
<proteinExistence type="predicted"/>
<evidence type="ECO:0000313" key="3">
    <source>
        <dbReference type="Proteomes" id="UP001487740"/>
    </source>
</evidence>
<accession>A0AAW0UAG3</accession>
<protein>
    <submittedName>
        <fullName evidence="2">Uncharacterized protein</fullName>
    </submittedName>
</protein>
<dbReference type="EMBL" id="JARAKH010000015">
    <property type="protein sequence ID" value="KAK8396680.1"/>
    <property type="molecule type" value="Genomic_DNA"/>
</dbReference>
<evidence type="ECO:0000313" key="2">
    <source>
        <dbReference type="EMBL" id="KAK8396680.1"/>
    </source>
</evidence>
<evidence type="ECO:0000256" key="1">
    <source>
        <dbReference type="SAM" id="Phobius"/>
    </source>
</evidence>
<feature type="transmembrane region" description="Helical" evidence="1">
    <location>
        <begin position="49"/>
        <end position="67"/>
    </location>
</feature>
<keyword evidence="1" id="KW-0472">Membrane</keyword>
<dbReference type="Proteomes" id="UP001487740">
    <property type="component" value="Unassembled WGS sequence"/>
</dbReference>
<keyword evidence="1" id="KW-0812">Transmembrane</keyword>
<keyword evidence="3" id="KW-1185">Reference proteome</keyword>
<organism evidence="2 3">
    <name type="scientific">Scylla paramamosain</name>
    <name type="common">Mud crab</name>
    <dbReference type="NCBI Taxonomy" id="85552"/>
    <lineage>
        <taxon>Eukaryota</taxon>
        <taxon>Metazoa</taxon>
        <taxon>Ecdysozoa</taxon>
        <taxon>Arthropoda</taxon>
        <taxon>Crustacea</taxon>
        <taxon>Multicrustacea</taxon>
        <taxon>Malacostraca</taxon>
        <taxon>Eumalacostraca</taxon>
        <taxon>Eucarida</taxon>
        <taxon>Decapoda</taxon>
        <taxon>Pleocyemata</taxon>
        <taxon>Brachyura</taxon>
        <taxon>Eubrachyura</taxon>
        <taxon>Portunoidea</taxon>
        <taxon>Portunidae</taxon>
        <taxon>Portuninae</taxon>
        <taxon>Scylla</taxon>
    </lineage>
</organism>